<proteinExistence type="inferred from homology"/>
<dbReference type="PANTHER" id="PTHR10183">
    <property type="entry name" value="CALPAIN"/>
    <property type="match status" value="1"/>
</dbReference>
<dbReference type="InterPro" id="IPR001300">
    <property type="entry name" value="Peptidase_C2_calpain_cat"/>
</dbReference>
<dbReference type="InterPro" id="IPR000169">
    <property type="entry name" value="Pept_cys_AS"/>
</dbReference>
<dbReference type="InterPro" id="IPR038765">
    <property type="entry name" value="Papain-like_cys_pep_sf"/>
</dbReference>
<feature type="region of interest" description="Disordered" evidence="3">
    <location>
        <begin position="582"/>
        <end position="716"/>
    </location>
</feature>
<gene>
    <name evidence="5" type="ORF">V5O48_018289</name>
</gene>
<evidence type="ECO:0000256" key="1">
    <source>
        <dbReference type="ARBA" id="ARBA00007623"/>
    </source>
</evidence>
<feature type="active site" evidence="2">
    <location>
        <position position="336"/>
    </location>
</feature>
<feature type="active site" evidence="2">
    <location>
        <position position="130"/>
    </location>
</feature>
<sequence length="748" mass="85032">MPFLKKFRSRKAERISARYRLQEPIFFNQRTEKAGLLVTVELEKALADCKAKVERIARECRANNRRFRDTEFDFDEDKDRCLHGIENEEERDENYTPSDVQRVTRIFDKPEFFIDGADSNDIHQGAIGDCWFVSALATVATCEGLIETACVARDQEVGVYGFIFFRDSTWVTVIIDDFVFTSIPKFEELGGLEKQLYHFDKEKYNQSARKDGKSLYFARSGTQGETWVPLLEKAYAKLHGSYFALSGGSASDAIEDLTGGVSTLVSTKDILNIDKFWHEELCRANKDRLFGCFINGLDSTRSGESELKVNGLFPSHAYSVLRAVEHKGKRFVVVRNPWGNSEWTGRWSDGSKEWTQEWLEALPALGHTFGDDGQFLMEYSDFLECWEYIDRTFLFDSSWIMSSQWLQVAARPLPSVYTYGDVSFTFSLPEASSAFIMLSQLNNRYFKPIAGIYIWTADFIVYKKGETDYVARSAPGFTGARSVNCEVYLQAGDYVVHVRLDRHQCREKACLCVVFGYYAKKTEEWSDRTLSRLLSERAKGRSIASNFEAEAEGKNVEIPLEALAGQDLAELEVKAQALALAKQEEKEEKKEEKDENGEEKEKDGGEEEKKKDDDDDKKDKDKVRKREEVITTTRHADGSTTTTSTVIEKITTILTKKTRDGEVSEERTEETVLEVDGDNVEGDSDDDDDDGEEESKEKGWENAETDPETEKENNSVFLGLKIYTKKNAPVVINGQLRQEGKITAALAL</sequence>
<accession>A0ABR3ELN3</accession>
<feature type="active site" evidence="2">
    <location>
        <position position="316"/>
    </location>
</feature>
<evidence type="ECO:0000259" key="4">
    <source>
        <dbReference type="PROSITE" id="PS50203"/>
    </source>
</evidence>
<dbReference type="PRINTS" id="PR00704">
    <property type="entry name" value="CALPAIN"/>
</dbReference>
<dbReference type="Pfam" id="PF00648">
    <property type="entry name" value="Peptidase_C2"/>
    <property type="match status" value="1"/>
</dbReference>
<keyword evidence="2" id="KW-0378">Hydrolase</keyword>
<protein>
    <recommendedName>
        <fullName evidence="4">Calpain catalytic domain-containing protein</fullName>
    </recommendedName>
</protein>
<keyword evidence="2" id="KW-0645">Protease</keyword>
<organism evidence="5 6">
    <name type="scientific">Marasmius crinis-equi</name>
    <dbReference type="NCBI Taxonomy" id="585013"/>
    <lineage>
        <taxon>Eukaryota</taxon>
        <taxon>Fungi</taxon>
        <taxon>Dikarya</taxon>
        <taxon>Basidiomycota</taxon>
        <taxon>Agaricomycotina</taxon>
        <taxon>Agaricomycetes</taxon>
        <taxon>Agaricomycetidae</taxon>
        <taxon>Agaricales</taxon>
        <taxon>Marasmiineae</taxon>
        <taxon>Marasmiaceae</taxon>
        <taxon>Marasmius</taxon>
    </lineage>
</organism>
<dbReference type="Gene3D" id="3.90.70.10">
    <property type="entry name" value="Cysteine proteinases"/>
    <property type="match status" value="1"/>
</dbReference>
<feature type="compositionally biased region" description="Basic and acidic residues" evidence="3">
    <location>
        <begin position="657"/>
        <end position="670"/>
    </location>
</feature>
<dbReference type="CDD" id="cd00044">
    <property type="entry name" value="CysPc"/>
    <property type="match status" value="1"/>
</dbReference>
<dbReference type="PROSITE" id="PS00139">
    <property type="entry name" value="THIOL_PROTEASE_CYS"/>
    <property type="match status" value="1"/>
</dbReference>
<keyword evidence="6" id="KW-1185">Reference proteome</keyword>
<evidence type="ECO:0000313" key="5">
    <source>
        <dbReference type="EMBL" id="KAL0563776.1"/>
    </source>
</evidence>
<dbReference type="PANTHER" id="PTHR10183:SF425">
    <property type="entry name" value="CALPAIN-5"/>
    <property type="match status" value="1"/>
</dbReference>
<dbReference type="SMART" id="SM00230">
    <property type="entry name" value="CysPc"/>
    <property type="match status" value="1"/>
</dbReference>
<keyword evidence="2" id="KW-0788">Thiol protease</keyword>
<dbReference type="SUPFAM" id="SSF54001">
    <property type="entry name" value="Cysteine proteinases"/>
    <property type="match status" value="1"/>
</dbReference>
<dbReference type="PROSITE" id="PS50203">
    <property type="entry name" value="CALPAIN_CAT"/>
    <property type="match status" value="1"/>
</dbReference>
<feature type="compositionally biased region" description="Basic and acidic residues" evidence="3">
    <location>
        <begin position="582"/>
        <end position="637"/>
    </location>
</feature>
<feature type="domain" description="Calpain catalytic" evidence="4">
    <location>
        <begin position="66"/>
        <end position="395"/>
    </location>
</feature>
<dbReference type="InterPro" id="IPR022684">
    <property type="entry name" value="Calpain_cysteine_protease"/>
</dbReference>
<feature type="compositionally biased region" description="Low complexity" evidence="3">
    <location>
        <begin position="638"/>
        <end position="655"/>
    </location>
</feature>
<reference evidence="5 6" key="1">
    <citation type="submission" date="2024-02" db="EMBL/GenBank/DDBJ databases">
        <title>A draft genome for the cacao thread blight pathogen Marasmius crinis-equi.</title>
        <authorList>
            <person name="Cohen S.P."/>
            <person name="Baruah I.K."/>
            <person name="Amoako-Attah I."/>
            <person name="Bukari Y."/>
            <person name="Meinhardt L.W."/>
            <person name="Bailey B.A."/>
        </authorList>
    </citation>
    <scope>NUCLEOTIDE SEQUENCE [LARGE SCALE GENOMIC DNA]</scope>
    <source>
        <strain evidence="5 6">GH-76</strain>
    </source>
</reference>
<comment type="similarity">
    <text evidence="1">Belongs to the peptidase C2 family.</text>
</comment>
<evidence type="ECO:0000313" key="6">
    <source>
        <dbReference type="Proteomes" id="UP001465976"/>
    </source>
</evidence>
<evidence type="ECO:0000256" key="2">
    <source>
        <dbReference type="PROSITE-ProRule" id="PRU00239"/>
    </source>
</evidence>
<dbReference type="EMBL" id="JBAHYK010003214">
    <property type="protein sequence ID" value="KAL0563776.1"/>
    <property type="molecule type" value="Genomic_DNA"/>
</dbReference>
<dbReference type="Proteomes" id="UP001465976">
    <property type="component" value="Unassembled WGS sequence"/>
</dbReference>
<feature type="compositionally biased region" description="Acidic residues" evidence="3">
    <location>
        <begin position="671"/>
        <end position="694"/>
    </location>
</feature>
<evidence type="ECO:0000256" key="3">
    <source>
        <dbReference type="SAM" id="MobiDB-lite"/>
    </source>
</evidence>
<comment type="caution">
    <text evidence="5">The sequence shown here is derived from an EMBL/GenBank/DDBJ whole genome shotgun (WGS) entry which is preliminary data.</text>
</comment>
<name>A0ABR3ELN3_9AGAR</name>